<gene>
    <name evidence="2" type="ORF">CDAR_457431</name>
</gene>
<organism evidence="2 3">
    <name type="scientific">Caerostris darwini</name>
    <dbReference type="NCBI Taxonomy" id="1538125"/>
    <lineage>
        <taxon>Eukaryota</taxon>
        <taxon>Metazoa</taxon>
        <taxon>Ecdysozoa</taxon>
        <taxon>Arthropoda</taxon>
        <taxon>Chelicerata</taxon>
        <taxon>Arachnida</taxon>
        <taxon>Araneae</taxon>
        <taxon>Araneomorphae</taxon>
        <taxon>Entelegynae</taxon>
        <taxon>Araneoidea</taxon>
        <taxon>Araneidae</taxon>
        <taxon>Caerostris</taxon>
    </lineage>
</organism>
<feature type="compositionally biased region" description="Basic and acidic residues" evidence="1">
    <location>
        <begin position="82"/>
        <end position="102"/>
    </location>
</feature>
<proteinExistence type="predicted"/>
<evidence type="ECO:0000313" key="2">
    <source>
        <dbReference type="EMBL" id="GIX94464.1"/>
    </source>
</evidence>
<reference evidence="2 3" key="1">
    <citation type="submission" date="2021-06" db="EMBL/GenBank/DDBJ databases">
        <title>Caerostris darwini draft genome.</title>
        <authorList>
            <person name="Kono N."/>
            <person name="Arakawa K."/>
        </authorList>
    </citation>
    <scope>NUCLEOTIDE SEQUENCE [LARGE SCALE GENOMIC DNA]</scope>
</reference>
<protein>
    <submittedName>
        <fullName evidence="2">Uncharacterized protein</fullName>
    </submittedName>
</protein>
<dbReference type="AlphaFoldDB" id="A0AAV4PBM5"/>
<dbReference type="EMBL" id="BPLQ01002611">
    <property type="protein sequence ID" value="GIX94464.1"/>
    <property type="molecule type" value="Genomic_DNA"/>
</dbReference>
<feature type="compositionally biased region" description="Basic residues" evidence="1">
    <location>
        <begin position="69"/>
        <end position="81"/>
    </location>
</feature>
<keyword evidence="3" id="KW-1185">Reference proteome</keyword>
<feature type="region of interest" description="Disordered" evidence="1">
    <location>
        <begin position="68"/>
        <end position="141"/>
    </location>
</feature>
<sequence>MVGNESRCRVTIKGVPQQIQGNLTPDHLVSPQQHADDKKNPYVFLHDDSFPKYFSRCILDRIAKEYQREKKKGKAIGRKKEKKETTFVEQKSSKNPEKRSDRPNQWGPKAPKKNGPCRHIRQQAASLRGDTRPSVGVGIPLGRPAVRTASELSFVRRKARFN</sequence>
<name>A0AAV4PBM5_9ARAC</name>
<feature type="compositionally biased region" description="Basic residues" evidence="1">
    <location>
        <begin position="110"/>
        <end position="121"/>
    </location>
</feature>
<evidence type="ECO:0000313" key="3">
    <source>
        <dbReference type="Proteomes" id="UP001054837"/>
    </source>
</evidence>
<accession>A0AAV4PBM5</accession>
<evidence type="ECO:0000256" key="1">
    <source>
        <dbReference type="SAM" id="MobiDB-lite"/>
    </source>
</evidence>
<dbReference type="Proteomes" id="UP001054837">
    <property type="component" value="Unassembled WGS sequence"/>
</dbReference>
<comment type="caution">
    <text evidence="2">The sequence shown here is derived from an EMBL/GenBank/DDBJ whole genome shotgun (WGS) entry which is preliminary data.</text>
</comment>